<dbReference type="eggNOG" id="KOG0101">
    <property type="taxonomic scope" value="Eukaryota"/>
</dbReference>
<accession>S2IUE4</accession>
<feature type="region of interest" description="Disordered" evidence="1">
    <location>
        <begin position="1144"/>
        <end position="1167"/>
    </location>
</feature>
<dbReference type="Proteomes" id="UP000014254">
    <property type="component" value="Unassembled WGS sequence"/>
</dbReference>
<proteinExistence type="predicted"/>
<feature type="region of interest" description="Disordered" evidence="1">
    <location>
        <begin position="295"/>
        <end position="316"/>
    </location>
</feature>
<protein>
    <submittedName>
        <fullName evidence="2">Uncharacterized protein</fullName>
    </submittedName>
</protein>
<dbReference type="VEuPathDB" id="FungiDB:HMPREF1544_12010"/>
<name>S2IUE4_MUCC1</name>
<dbReference type="Gene3D" id="3.30.420.40">
    <property type="match status" value="1"/>
</dbReference>
<dbReference type="PANTHER" id="PTHR14187:SF5">
    <property type="entry name" value="HEAT SHOCK 70 KDA PROTEIN 12A"/>
    <property type="match status" value="1"/>
</dbReference>
<dbReference type="PANTHER" id="PTHR14187">
    <property type="entry name" value="ALPHA KINASE/ELONGATION FACTOR 2 KINASE"/>
    <property type="match status" value="1"/>
</dbReference>
<sequence>MISDLDFYNYIISIDLGSTFSGSCYTCTKDKDTIVHVTRWPHQETFEKTPSVCLYDITQNPPEMIKWGQAAVDHATLYPNDENTLLISEFKLKLFNQGSTTEDAATDLAVSYRTAAIDYLRAIHTYTLEQFLQNNPTANAAQVRYVLTIPATWVNKDSENLRQIAIEANVISGSESEAVRKARLTVLSEAHAASLFCEREYCDTSATQLFKGQRYAVIDLGGATADLATYECTENEQGHCQLALESMGVCGSTILDQHMETYLRDQIFFGCADERLVKLLVEQFKTKIKHYFGEDGNEHSNYEPPTAKKTEPDTIDGDHLTTVVETKVPTDMMDFQQEDYDYDAFNDSYCSEDFMDDVLDEGDDVFDYDDDQEPDQEDTNNDFEEFHDADESDSEMEEEYVYLSMPPNFKALIEPLIIENLLLRQDLTTSNQIRISHAEVANHVFDPVVSKVISLIRKQIKKSYTTIDTLFLLGGFGQSPYLQKELHTEFITSTNSVQRIIVPENGYRASMRGGIHYGLDCAKAIPEFYLKDRCGNLLNDRLAYIKYDTLVAIDFNFCDMTAMYSIIKLDEDGRLSRSELDSLIEEKLKLHKFPSESLYGAALNSYNSTLYKFTFDPSKFIDGYYKFLEDVLSFNQSTLIPNSNTTFSSQMQVDDRIYFDFFINGFMEQLFEHIQTIRPIELTKTRYCASIYSSTFGSHSTNSTPKEKLKQHLLSKMMQSTRLPNGIKCALHDALCDILDDYSCQSWSQSRLLLLLKKKIRQVGILLGMLNEEDSEARFFLDLYAKNSYFVRKCAQGNVQNYEASKVFVFDLSFGGATKLCESKRTLPYVSASQNTTTIASQVQKRGRVQVSKLAIGSLEPLDNETFFEDLDFAGALNQKPETFLTSAVEIMELVTARNFPVHHLLTFLGTETDFMSSEQIRGYIKQHVDLSRPDDVHRIGAVFLEPNTDHVTLMDYQKASLPLKKAIQYTIRLFKNQTFTTKHLTELLLLPWIRRILKSVVIKAHIDAFIRSTASMHGTTAVSERVSYFVFPDQIIETKHQGQHQKFPSNNRQNCAAYLFEVLKQEVELEKLRHSLPSDIEMHNENEDDEIYGHLGSILNGVRLCRKQKITRIARKTYAVHFLKYFVQKPNKSAAAVDNLNDETDQEATKEDVGSNKQDQKGDKQKTSIVEMNIDIQDHLALYPLIRKDANLTTECSALNNNRYCIQDKCFVAAVFYVSDEIPLLGEYYISNTSFKKMHRFIVPIDDPTQPIHIQCTPEDYSILFTVSQGDDYKADFRCNDLMYYC</sequence>
<feature type="region of interest" description="Disordered" evidence="1">
    <location>
        <begin position="361"/>
        <end position="396"/>
    </location>
</feature>
<reference evidence="3" key="1">
    <citation type="submission" date="2013-05" db="EMBL/GenBank/DDBJ databases">
        <title>The Genome sequence of Mucor circinelloides f. circinelloides 1006PhL.</title>
        <authorList>
            <consortium name="The Broad Institute Genomics Platform"/>
            <person name="Cuomo C."/>
            <person name="Earl A."/>
            <person name="Findley K."/>
            <person name="Lee S.C."/>
            <person name="Walker B."/>
            <person name="Young S."/>
            <person name="Zeng Q."/>
            <person name="Gargeya S."/>
            <person name="Fitzgerald M."/>
            <person name="Haas B."/>
            <person name="Abouelleil A."/>
            <person name="Allen A.W."/>
            <person name="Alvarado L."/>
            <person name="Arachchi H.M."/>
            <person name="Berlin A.M."/>
            <person name="Chapman S.B."/>
            <person name="Gainer-Dewar J."/>
            <person name="Goldberg J."/>
            <person name="Griggs A."/>
            <person name="Gujja S."/>
            <person name="Hansen M."/>
            <person name="Howarth C."/>
            <person name="Imamovic A."/>
            <person name="Ireland A."/>
            <person name="Larimer J."/>
            <person name="McCowan C."/>
            <person name="Murphy C."/>
            <person name="Pearson M."/>
            <person name="Poon T.W."/>
            <person name="Priest M."/>
            <person name="Roberts A."/>
            <person name="Saif S."/>
            <person name="Shea T."/>
            <person name="Sisk P."/>
            <person name="Sykes S."/>
            <person name="Wortman J."/>
            <person name="Nusbaum C."/>
            <person name="Birren B."/>
        </authorList>
    </citation>
    <scope>NUCLEOTIDE SEQUENCE [LARGE SCALE GENOMIC DNA]</scope>
    <source>
        <strain evidence="3">1006PhL</strain>
    </source>
</reference>
<dbReference type="OMA" id="FCEREYC"/>
<dbReference type="InParanoid" id="S2IUE4"/>
<keyword evidence="3" id="KW-1185">Reference proteome</keyword>
<dbReference type="OrthoDB" id="2247967at2759"/>
<feature type="compositionally biased region" description="Basic and acidic residues" evidence="1">
    <location>
        <begin position="1148"/>
        <end position="1167"/>
    </location>
</feature>
<gene>
    <name evidence="2" type="ORF">HMPREF1544_12010</name>
</gene>
<dbReference type="STRING" id="1220926.S2IUE4"/>
<organism evidence="2 3">
    <name type="scientific">Mucor circinelloides f. circinelloides (strain 1006PhL)</name>
    <name type="common">Mucormycosis agent</name>
    <name type="synonym">Calyptromyces circinelloides</name>
    <dbReference type="NCBI Taxonomy" id="1220926"/>
    <lineage>
        <taxon>Eukaryota</taxon>
        <taxon>Fungi</taxon>
        <taxon>Fungi incertae sedis</taxon>
        <taxon>Mucoromycota</taxon>
        <taxon>Mucoromycotina</taxon>
        <taxon>Mucoromycetes</taxon>
        <taxon>Mucorales</taxon>
        <taxon>Mucorineae</taxon>
        <taxon>Mucoraceae</taxon>
        <taxon>Mucor</taxon>
    </lineage>
</organism>
<evidence type="ECO:0000256" key="1">
    <source>
        <dbReference type="SAM" id="MobiDB-lite"/>
    </source>
</evidence>
<dbReference type="SUPFAM" id="SSF53067">
    <property type="entry name" value="Actin-like ATPase domain"/>
    <property type="match status" value="2"/>
</dbReference>
<dbReference type="InterPro" id="IPR043129">
    <property type="entry name" value="ATPase_NBD"/>
</dbReference>
<dbReference type="EMBL" id="KE124189">
    <property type="protein sequence ID" value="EPB81281.1"/>
    <property type="molecule type" value="Genomic_DNA"/>
</dbReference>
<evidence type="ECO:0000313" key="3">
    <source>
        <dbReference type="Proteomes" id="UP000014254"/>
    </source>
</evidence>
<evidence type="ECO:0000313" key="2">
    <source>
        <dbReference type="EMBL" id="EPB81281.1"/>
    </source>
</evidence>